<organism evidence="7 8">
    <name type="scientific">Venustampulla echinocandica</name>
    <dbReference type="NCBI Taxonomy" id="2656787"/>
    <lineage>
        <taxon>Eukaryota</taxon>
        <taxon>Fungi</taxon>
        <taxon>Dikarya</taxon>
        <taxon>Ascomycota</taxon>
        <taxon>Pezizomycotina</taxon>
        <taxon>Leotiomycetes</taxon>
        <taxon>Helotiales</taxon>
        <taxon>Pleuroascaceae</taxon>
        <taxon>Venustampulla</taxon>
    </lineage>
</organism>
<keyword evidence="3 6" id="KW-1133">Transmembrane helix</keyword>
<evidence type="ECO:0000313" key="8">
    <source>
        <dbReference type="Proteomes" id="UP000254866"/>
    </source>
</evidence>
<evidence type="ECO:0000256" key="1">
    <source>
        <dbReference type="ARBA" id="ARBA00004141"/>
    </source>
</evidence>
<keyword evidence="4 6" id="KW-0472">Membrane</keyword>
<gene>
    <name evidence="7" type="ORF">BP5553_04164</name>
</gene>
<accession>A0A370TWB9</accession>
<proteinExistence type="predicted"/>
<dbReference type="Pfam" id="PF04193">
    <property type="entry name" value="PQ-loop"/>
    <property type="match status" value="1"/>
</dbReference>
<dbReference type="GeneID" id="43597013"/>
<feature type="transmembrane region" description="Helical" evidence="6">
    <location>
        <begin position="54"/>
        <end position="77"/>
    </location>
</feature>
<protein>
    <recommendedName>
        <fullName evidence="9">PQ loop repeat protein</fullName>
    </recommendedName>
</protein>
<dbReference type="RefSeq" id="XP_031872480.1">
    <property type="nucleotide sequence ID" value="XM_032012787.1"/>
</dbReference>
<dbReference type="OrthoDB" id="19344at2759"/>
<evidence type="ECO:0000256" key="5">
    <source>
        <dbReference type="SAM" id="MobiDB-lite"/>
    </source>
</evidence>
<keyword evidence="8" id="KW-1185">Reference proteome</keyword>
<dbReference type="GO" id="GO:0016020">
    <property type="term" value="C:membrane"/>
    <property type="evidence" value="ECO:0007669"/>
    <property type="project" value="UniProtKB-SubCell"/>
</dbReference>
<reference evidence="7 8" key="1">
    <citation type="journal article" date="2018" name="IMA Fungus">
        <title>IMA Genome-F 9: Draft genome sequence of Annulohypoxylon stygium, Aspergillus mulundensis, Berkeleyomyces basicola (syn. Thielaviopsis basicola), Ceratocystis smalleyi, two Cercospora beticola strains, Coleophoma cylindrospora, Fusarium fracticaudum, Phialophora cf. hyalina, and Morchella septimelata.</title>
        <authorList>
            <person name="Wingfield B.D."/>
            <person name="Bills G.F."/>
            <person name="Dong Y."/>
            <person name="Huang W."/>
            <person name="Nel W.J."/>
            <person name="Swalarsk-Parry B.S."/>
            <person name="Vaghefi N."/>
            <person name="Wilken P.M."/>
            <person name="An Z."/>
            <person name="de Beer Z.W."/>
            <person name="De Vos L."/>
            <person name="Chen L."/>
            <person name="Duong T.A."/>
            <person name="Gao Y."/>
            <person name="Hammerbacher A."/>
            <person name="Kikkert J.R."/>
            <person name="Li Y."/>
            <person name="Li H."/>
            <person name="Li K."/>
            <person name="Li Q."/>
            <person name="Liu X."/>
            <person name="Ma X."/>
            <person name="Naidoo K."/>
            <person name="Pethybridge S.J."/>
            <person name="Sun J."/>
            <person name="Steenkamp E.T."/>
            <person name="van der Nest M.A."/>
            <person name="van Wyk S."/>
            <person name="Wingfield M.J."/>
            <person name="Xiong C."/>
            <person name="Yue Q."/>
            <person name="Zhang X."/>
        </authorList>
    </citation>
    <scope>NUCLEOTIDE SEQUENCE [LARGE SCALE GENOMIC DNA]</scope>
    <source>
        <strain evidence="7 8">BP 5553</strain>
    </source>
</reference>
<comment type="subcellular location">
    <subcellularLocation>
        <location evidence="1">Membrane</location>
        <topology evidence="1">Multi-pass membrane protein</topology>
    </subcellularLocation>
</comment>
<dbReference type="EMBL" id="NPIC01000002">
    <property type="protein sequence ID" value="RDL39824.1"/>
    <property type="molecule type" value="Genomic_DNA"/>
</dbReference>
<feature type="transmembrane region" description="Helical" evidence="6">
    <location>
        <begin position="14"/>
        <end position="34"/>
    </location>
</feature>
<evidence type="ECO:0000256" key="6">
    <source>
        <dbReference type="SAM" id="Phobius"/>
    </source>
</evidence>
<dbReference type="AlphaFoldDB" id="A0A370TWB9"/>
<evidence type="ECO:0000256" key="4">
    <source>
        <dbReference type="ARBA" id="ARBA00023136"/>
    </source>
</evidence>
<evidence type="ECO:0008006" key="9">
    <source>
        <dbReference type="Google" id="ProtNLM"/>
    </source>
</evidence>
<dbReference type="Gene3D" id="1.20.1280.290">
    <property type="match status" value="1"/>
</dbReference>
<keyword evidence="2 6" id="KW-0812">Transmembrane</keyword>
<feature type="region of interest" description="Disordered" evidence="5">
    <location>
        <begin position="113"/>
        <end position="137"/>
    </location>
</feature>
<dbReference type="SMART" id="SM00679">
    <property type="entry name" value="CTNS"/>
    <property type="match status" value="1"/>
</dbReference>
<evidence type="ECO:0000256" key="2">
    <source>
        <dbReference type="ARBA" id="ARBA00022692"/>
    </source>
</evidence>
<evidence type="ECO:0000256" key="3">
    <source>
        <dbReference type="ARBA" id="ARBA00022989"/>
    </source>
</evidence>
<evidence type="ECO:0000313" key="7">
    <source>
        <dbReference type="EMBL" id="RDL39824.1"/>
    </source>
</evidence>
<comment type="caution">
    <text evidence="7">The sequence shown here is derived from an EMBL/GenBank/DDBJ whole genome shotgun (WGS) entry which is preliminary data.</text>
</comment>
<sequence>MAVTLALIQYLPQIWMTWCLGHVGSLSIPMMLIQTPGSFVLSASLAARLGLGGWSNWGVFLVTGCLQGCLLVMGICFEVKARRETALDEGEGTDSRGIFGYFQDRREVVQTDNETSAVVEDESSERTPLINGSRKPI</sequence>
<dbReference type="InterPro" id="IPR006603">
    <property type="entry name" value="PQ-loop_rpt"/>
</dbReference>
<name>A0A370TWB9_9HELO</name>
<dbReference type="Proteomes" id="UP000254866">
    <property type="component" value="Unassembled WGS sequence"/>
</dbReference>